<dbReference type="VEuPathDB" id="MicrosporidiaDB:NEDG_01565"/>
<dbReference type="AlphaFoldDB" id="A0A177EJ47"/>
<feature type="coiled-coil region" evidence="1">
    <location>
        <begin position="299"/>
        <end position="326"/>
    </location>
</feature>
<reference evidence="3 4" key="1">
    <citation type="submission" date="2016-02" db="EMBL/GenBank/DDBJ databases">
        <title>Discovery of a natural microsporidian pathogen with a broad tissue tropism in Caenorhabditis elegans.</title>
        <authorList>
            <person name="Luallen R.J."/>
            <person name="Reinke A.W."/>
            <person name="Tong L."/>
            <person name="Botts M.R."/>
            <person name="Felix M.-A."/>
            <person name="Troemel E.R."/>
        </authorList>
    </citation>
    <scope>NUCLEOTIDE SEQUENCE [LARGE SCALE GENOMIC DNA]</scope>
    <source>
        <strain evidence="3 4">JUm2807</strain>
    </source>
</reference>
<sequence>MPRKLPRALRNIVNRPIVDEELALNNLNEEEDEYTTSIEQGIDIEAGTSTQSRTIQILTRTRVIVMGILAVLAVVLVSCLVGITYAKNTNPNTAILAGGSDLVSYNSTHPLFSCNRITKTAENPNKQYLNAICPDVASLENYNEVVESSFKDFQDTKFGWISDEDQACILGLLTTPQFDNFGPDQEGCAQKINFVDIVNPNDTLEANTQKFTDLLNVTYPTYTGDATTLEEYIRRLNGDSYHLWIMKVISSPEVLSRYRKRLLATSNSYYTALEIEMLRRESRIKDIAKEFGIWVGLQKDEAERNLELSKGEKDDIKKEIERAKAVVRAACHRTYNRGLLSIEPKITQHKRGIETLLAQTSAMS</sequence>
<gene>
    <name evidence="3" type="ORF">NEDG_01565</name>
</gene>
<keyword evidence="2" id="KW-0812">Transmembrane</keyword>
<name>A0A177EJ47_9MICR</name>
<evidence type="ECO:0000313" key="3">
    <source>
        <dbReference type="EMBL" id="OAG31152.1"/>
    </source>
</evidence>
<keyword evidence="1" id="KW-0175">Coiled coil</keyword>
<dbReference type="Proteomes" id="UP000185944">
    <property type="component" value="Unassembled WGS sequence"/>
</dbReference>
<organism evidence="3 4">
    <name type="scientific">Nematocida displodere</name>
    <dbReference type="NCBI Taxonomy" id="1805483"/>
    <lineage>
        <taxon>Eukaryota</taxon>
        <taxon>Fungi</taxon>
        <taxon>Fungi incertae sedis</taxon>
        <taxon>Microsporidia</taxon>
        <taxon>Nematocida</taxon>
    </lineage>
</organism>
<keyword evidence="2" id="KW-1133">Transmembrane helix</keyword>
<evidence type="ECO:0000256" key="2">
    <source>
        <dbReference type="SAM" id="Phobius"/>
    </source>
</evidence>
<evidence type="ECO:0000256" key="1">
    <source>
        <dbReference type="SAM" id="Coils"/>
    </source>
</evidence>
<evidence type="ECO:0000313" key="4">
    <source>
        <dbReference type="Proteomes" id="UP000185944"/>
    </source>
</evidence>
<dbReference type="RefSeq" id="XP_067544873.1">
    <property type="nucleotide sequence ID" value="XM_067688983.1"/>
</dbReference>
<protein>
    <submittedName>
        <fullName evidence="3">Uncharacterized protein</fullName>
    </submittedName>
</protein>
<accession>A0A177EJ47</accession>
<feature type="transmembrane region" description="Helical" evidence="2">
    <location>
        <begin position="63"/>
        <end position="86"/>
    </location>
</feature>
<keyword evidence="4" id="KW-1185">Reference proteome</keyword>
<comment type="caution">
    <text evidence="3">The sequence shown here is derived from an EMBL/GenBank/DDBJ whole genome shotgun (WGS) entry which is preliminary data.</text>
</comment>
<keyword evidence="2" id="KW-0472">Membrane</keyword>
<dbReference type="GeneID" id="93647915"/>
<dbReference type="EMBL" id="LTDL01000021">
    <property type="protein sequence ID" value="OAG31152.1"/>
    <property type="molecule type" value="Genomic_DNA"/>
</dbReference>
<proteinExistence type="predicted"/>